<organism evidence="1 2">
    <name type="scientific">Araneus ventricosus</name>
    <name type="common">Orbweaver spider</name>
    <name type="synonym">Epeira ventricosa</name>
    <dbReference type="NCBI Taxonomy" id="182803"/>
    <lineage>
        <taxon>Eukaryota</taxon>
        <taxon>Metazoa</taxon>
        <taxon>Ecdysozoa</taxon>
        <taxon>Arthropoda</taxon>
        <taxon>Chelicerata</taxon>
        <taxon>Arachnida</taxon>
        <taxon>Araneae</taxon>
        <taxon>Araneomorphae</taxon>
        <taxon>Entelegynae</taxon>
        <taxon>Araneoidea</taxon>
        <taxon>Araneidae</taxon>
        <taxon>Araneus</taxon>
    </lineage>
</organism>
<accession>A0A4Y2A3Q5</accession>
<dbReference type="EMBL" id="BGPR01000005">
    <property type="protein sequence ID" value="GBL74408.1"/>
    <property type="molecule type" value="Genomic_DNA"/>
</dbReference>
<proteinExistence type="predicted"/>
<protein>
    <submittedName>
        <fullName evidence="1">Uncharacterized protein</fullName>
    </submittedName>
</protein>
<reference evidence="1 2" key="1">
    <citation type="journal article" date="2019" name="Sci. Rep.">
        <title>Orb-weaving spider Araneus ventricosus genome elucidates the spidroin gene catalogue.</title>
        <authorList>
            <person name="Kono N."/>
            <person name="Nakamura H."/>
            <person name="Ohtoshi R."/>
            <person name="Moran D.A.P."/>
            <person name="Shinohara A."/>
            <person name="Yoshida Y."/>
            <person name="Fujiwara M."/>
            <person name="Mori M."/>
            <person name="Tomita M."/>
            <person name="Arakawa K."/>
        </authorList>
    </citation>
    <scope>NUCLEOTIDE SEQUENCE [LARGE SCALE GENOMIC DNA]</scope>
</reference>
<comment type="caution">
    <text evidence="1">The sequence shown here is derived from an EMBL/GenBank/DDBJ whole genome shotgun (WGS) entry which is preliminary data.</text>
</comment>
<sequence>MIVLLEHYLRIGNVYDDDDFEKSMYSEESNETENIITDLKHEARSQFMLTLYALNAPAACGNKQASLQGDKLRVTSQATKQRKLEDMLHCVCHVIVTWRELIHLTIIRKV</sequence>
<name>A0A4Y2A3Q5_ARAVE</name>
<evidence type="ECO:0000313" key="2">
    <source>
        <dbReference type="Proteomes" id="UP000499080"/>
    </source>
</evidence>
<dbReference type="Proteomes" id="UP000499080">
    <property type="component" value="Unassembled WGS sequence"/>
</dbReference>
<gene>
    <name evidence="1" type="ORF">AVEN_235367_1</name>
</gene>
<evidence type="ECO:0000313" key="1">
    <source>
        <dbReference type="EMBL" id="GBL74408.1"/>
    </source>
</evidence>
<keyword evidence="2" id="KW-1185">Reference proteome</keyword>
<dbReference type="AlphaFoldDB" id="A0A4Y2A3Q5"/>